<protein>
    <submittedName>
        <fullName evidence="1">Uncharacterized protein</fullName>
    </submittedName>
</protein>
<keyword evidence="2" id="KW-1185">Reference proteome</keyword>
<dbReference type="OrthoDB" id="7274329at2"/>
<evidence type="ECO:0000313" key="1">
    <source>
        <dbReference type="EMBL" id="APE45364.1"/>
    </source>
</evidence>
<dbReference type="Proteomes" id="UP000181897">
    <property type="component" value="Chromosome"/>
</dbReference>
<dbReference type="STRING" id="1917485.BOO69_07750"/>
<accession>A0A1J0WLY3</accession>
<sequence length="157" mass="16941">MRHLRIIALLGLGLATGCAPLTTYYKPGVAVDRLNRDTTACQVSALRDVPASTQVRRIPPEFVPPRRRCDSAGNCSVVPGYYIPGETVSFDPNDGLRDRVERQCMADKGYAPVSIPPCPDTIARAAPPAATRVLPALGPRACVIRNRDGSFQIVNRG</sequence>
<proteinExistence type="predicted"/>
<dbReference type="AlphaFoldDB" id="A0A1J0WLY3"/>
<dbReference type="EMBL" id="CP018076">
    <property type="protein sequence ID" value="APE45364.1"/>
    <property type="molecule type" value="Genomic_DNA"/>
</dbReference>
<dbReference type="RefSeq" id="WP_071973711.1">
    <property type="nucleotide sequence ID" value="NZ_CP018076.1"/>
</dbReference>
<reference evidence="1 2" key="1">
    <citation type="submission" date="2016-11" db="EMBL/GenBank/DDBJ databases">
        <title>Complete genome sequence of Sulfitobacter sp. AM1-D1, a toxic bacteria associated with marine dinoflagellate Alexandrium minutum in East China Sea.</title>
        <authorList>
            <person name="Yang Q."/>
            <person name="Zhang X."/>
            <person name="Tian X."/>
        </authorList>
    </citation>
    <scope>NUCLEOTIDE SEQUENCE [LARGE SCALE GENOMIC DNA]</scope>
    <source>
        <strain evidence="1 2">AM1-D1</strain>
    </source>
</reference>
<evidence type="ECO:0000313" key="2">
    <source>
        <dbReference type="Proteomes" id="UP000181897"/>
    </source>
</evidence>
<organism evidence="1 2">
    <name type="scientific">Sulfitobacter alexandrii</name>
    <dbReference type="NCBI Taxonomy" id="1917485"/>
    <lineage>
        <taxon>Bacteria</taxon>
        <taxon>Pseudomonadati</taxon>
        <taxon>Pseudomonadota</taxon>
        <taxon>Alphaproteobacteria</taxon>
        <taxon>Rhodobacterales</taxon>
        <taxon>Roseobacteraceae</taxon>
        <taxon>Sulfitobacter</taxon>
    </lineage>
</organism>
<dbReference type="KEGG" id="suam:BOO69_07750"/>
<gene>
    <name evidence="1" type="ORF">BOO69_07750</name>
</gene>
<name>A0A1J0WLY3_9RHOB</name>
<dbReference type="PROSITE" id="PS51257">
    <property type="entry name" value="PROKAR_LIPOPROTEIN"/>
    <property type="match status" value="1"/>
</dbReference>